<accession>A0A0F7SGG5</accession>
<sequence>MHTDMLAPIDAHQPSTWSFNIENTSGDDSFDNDLTPLPTLEGVSPFFVSPEDELDGSLHQSFVADAQPLIGLPFGFAQELNTQSSLQQNYFPWSSTWRSFQQANQVRRASAGSLDSDRDRNGSASSSCNGERRDSYYQGSIGTNDDGWDDLYEDPEYNCAPPPSLPLPSLPIADGFSALSLAIENEFSSSCSSCSSREAGDQYANAEDEESANRYDYDSGVETSMTQRAQDLPGNFDFRPHSDSFSSETSQLSFSRFEVEYAQFSQTVPKMTTMITAATVSYRPEPVQDSFEHDEDDDDDEEEEKDVRTPGLVCGIRYSHHKDQQPSFFFDHQSRKTGPLSVWKESSVSADPHLEVDVVGEV</sequence>
<evidence type="ECO:0000313" key="2">
    <source>
        <dbReference type="EMBL" id="CDZ96409.1"/>
    </source>
</evidence>
<dbReference type="AlphaFoldDB" id="A0A0F7SGG5"/>
<evidence type="ECO:0000256" key="1">
    <source>
        <dbReference type="SAM" id="MobiDB-lite"/>
    </source>
</evidence>
<feature type="region of interest" description="Disordered" evidence="1">
    <location>
        <begin position="283"/>
        <end position="311"/>
    </location>
</feature>
<dbReference type="EMBL" id="LN483144">
    <property type="protein sequence ID" value="CDZ96409.1"/>
    <property type="molecule type" value="Genomic_DNA"/>
</dbReference>
<reference evidence="2" key="1">
    <citation type="submission" date="2014-08" db="EMBL/GenBank/DDBJ databases">
        <authorList>
            <person name="Sharma Rahul"/>
            <person name="Thines Marco"/>
        </authorList>
    </citation>
    <scope>NUCLEOTIDE SEQUENCE</scope>
</reference>
<feature type="region of interest" description="Disordered" evidence="1">
    <location>
        <begin position="108"/>
        <end position="163"/>
    </location>
</feature>
<proteinExistence type="predicted"/>
<feature type="compositionally biased region" description="Acidic residues" evidence="1">
    <location>
        <begin position="292"/>
        <end position="304"/>
    </location>
</feature>
<protein>
    <submittedName>
        <fullName evidence="2">Uncharacterized protein</fullName>
    </submittedName>
</protein>
<organism evidence="2">
    <name type="scientific">Phaffia rhodozyma</name>
    <name type="common">Yeast</name>
    <name type="synonym">Xanthophyllomyces dendrorhous</name>
    <dbReference type="NCBI Taxonomy" id="264483"/>
    <lineage>
        <taxon>Eukaryota</taxon>
        <taxon>Fungi</taxon>
        <taxon>Dikarya</taxon>
        <taxon>Basidiomycota</taxon>
        <taxon>Agaricomycotina</taxon>
        <taxon>Tremellomycetes</taxon>
        <taxon>Cystofilobasidiales</taxon>
        <taxon>Mrakiaceae</taxon>
        <taxon>Phaffia</taxon>
    </lineage>
</organism>
<feature type="compositionally biased region" description="Acidic residues" evidence="1">
    <location>
        <begin position="146"/>
        <end position="156"/>
    </location>
</feature>
<name>A0A0F7SGG5_PHARH</name>